<feature type="domain" description="CN hydrolase" evidence="2">
    <location>
        <begin position="1"/>
        <end position="240"/>
    </location>
</feature>
<proteinExistence type="inferred from homology"/>
<accession>A0A7Y9ZGI7</accession>
<dbReference type="PANTHER" id="PTHR23088">
    <property type="entry name" value="NITRILASE-RELATED"/>
    <property type="match status" value="1"/>
</dbReference>
<dbReference type="GO" id="GO:0016787">
    <property type="term" value="F:hydrolase activity"/>
    <property type="evidence" value="ECO:0007669"/>
    <property type="project" value="UniProtKB-KW"/>
</dbReference>
<dbReference type="RefSeq" id="WP_179648742.1">
    <property type="nucleotide sequence ID" value="NZ_JACBZM010000001.1"/>
</dbReference>
<name>A0A7Y9ZGI7_9ACTN</name>
<dbReference type="EMBL" id="JACBZM010000001">
    <property type="protein sequence ID" value="NYI45034.1"/>
    <property type="molecule type" value="Genomic_DNA"/>
</dbReference>
<dbReference type="PROSITE" id="PS01227">
    <property type="entry name" value="UPF0012"/>
    <property type="match status" value="1"/>
</dbReference>
<comment type="caution">
    <text evidence="3">The sequence shown here is derived from an EMBL/GenBank/DDBJ whole genome shotgun (WGS) entry which is preliminary data.</text>
</comment>
<keyword evidence="3" id="KW-0378">Hydrolase</keyword>
<dbReference type="Pfam" id="PF00795">
    <property type="entry name" value="CN_hydrolase"/>
    <property type="match status" value="1"/>
</dbReference>
<protein>
    <submittedName>
        <fullName evidence="3">Putative amidohydrolase</fullName>
    </submittedName>
</protein>
<dbReference type="AlphaFoldDB" id="A0A7Y9ZGI7"/>
<dbReference type="CDD" id="cd07581">
    <property type="entry name" value="nitrilase_3"/>
    <property type="match status" value="1"/>
</dbReference>
<sequence length="263" mass="27997">MKVGLAQIASTSSKQENLSMLSAAVRSAAADGAEVVVLPEFAMYNLPVPDSSFVEEAEPLDGPFATRVHGVAAREGVVVVFGMLESVGADRAANTIVVTSPADLSVTAYRKIHLYEAFGASESTLIQPAEDLAPVLFDAGGLRFGLNTCYDLRFPEVARRLVDEGADAVLLPASWAPGSRKEDHWSTLIRARAIENTVYYVGVGQAPPISVGNSMCVDPMGVVIAQLGEQPGVMVVDVDAERIAQVRRVNPCLTDRRFVVNPA</sequence>
<dbReference type="Proteomes" id="UP000562045">
    <property type="component" value="Unassembled WGS sequence"/>
</dbReference>
<evidence type="ECO:0000256" key="1">
    <source>
        <dbReference type="ARBA" id="ARBA00010613"/>
    </source>
</evidence>
<gene>
    <name evidence="3" type="ORF">BJ993_002114</name>
</gene>
<dbReference type="SUPFAM" id="SSF56317">
    <property type="entry name" value="Carbon-nitrogen hydrolase"/>
    <property type="match status" value="1"/>
</dbReference>
<dbReference type="InterPro" id="IPR036526">
    <property type="entry name" value="C-N_Hydrolase_sf"/>
</dbReference>
<evidence type="ECO:0000259" key="2">
    <source>
        <dbReference type="PROSITE" id="PS50263"/>
    </source>
</evidence>
<dbReference type="Gene3D" id="3.60.110.10">
    <property type="entry name" value="Carbon-nitrogen hydrolase"/>
    <property type="match status" value="1"/>
</dbReference>
<dbReference type="InterPro" id="IPR003010">
    <property type="entry name" value="C-N_Hydrolase"/>
</dbReference>
<dbReference type="InterPro" id="IPR001110">
    <property type="entry name" value="UPF0012_CS"/>
</dbReference>
<organism evidence="3 4">
    <name type="scientific">Nocardioides aromaticivorans</name>
    <dbReference type="NCBI Taxonomy" id="200618"/>
    <lineage>
        <taxon>Bacteria</taxon>
        <taxon>Bacillati</taxon>
        <taxon>Actinomycetota</taxon>
        <taxon>Actinomycetes</taxon>
        <taxon>Propionibacteriales</taxon>
        <taxon>Nocardioidaceae</taxon>
        <taxon>Nocardioides</taxon>
    </lineage>
</organism>
<reference evidence="3 4" key="1">
    <citation type="submission" date="2020-07" db="EMBL/GenBank/DDBJ databases">
        <title>Sequencing the genomes of 1000 actinobacteria strains.</title>
        <authorList>
            <person name="Klenk H.-P."/>
        </authorList>
    </citation>
    <scope>NUCLEOTIDE SEQUENCE [LARGE SCALE GENOMIC DNA]</scope>
    <source>
        <strain evidence="3 4">DSM 15131</strain>
    </source>
</reference>
<comment type="similarity">
    <text evidence="1">Belongs to the carbon-nitrogen hydrolase superfamily. NIT1/NIT2 family.</text>
</comment>
<dbReference type="PANTHER" id="PTHR23088:SF27">
    <property type="entry name" value="DEAMINATED GLUTATHIONE AMIDASE"/>
    <property type="match status" value="1"/>
</dbReference>
<evidence type="ECO:0000313" key="4">
    <source>
        <dbReference type="Proteomes" id="UP000562045"/>
    </source>
</evidence>
<evidence type="ECO:0000313" key="3">
    <source>
        <dbReference type="EMBL" id="NYI45034.1"/>
    </source>
</evidence>
<dbReference type="PROSITE" id="PS50263">
    <property type="entry name" value="CN_HYDROLASE"/>
    <property type="match status" value="1"/>
</dbReference>